<feature type="transmembrane region" description="Helical" evidence="1">
    <location>
        <begin position="12"/>
        <end position="31"/>
    </location>
</feature>
<evidence type="ECO:0000313" key="5">
    <source>
        <dbReference type="Proteomes" id="UP000245760"/>
    </source>
</evidence>
<evidence type="ECO:0000313" key="2">
    <source>
        <dbReference type="EMBL" id="AWL54422.1"/>
    </source>
</evidence>
<geneLocation type="plasmid" evidence="2">
    <name>pKPC_CAV1947-56</name>
</geneLocation>
<dbReference type="Proteomes" id="UP000245649">
    <property type="component" value="Plasmid pKPC_CAV2018-63"/>
</dbReference>
<keyword evidence="1" id="KW-1133">Transmembrane helix</keyword>
<keyword evidence="3" id="KW-0614">Plasmid</keyword>
<sequence>MYYVSDSIENPFFWAFVILLVVIAILIIRFVDVVKANMRKADRIDSIYEIIKCTQGGINKRIGENRELLQLIENQAPQLLDKNPWINGWIDSQEQYLLAIAEIAHIDVRTHSRR</sequence>
<proteinExistence type="predicted"/>
<name>A0AAI8IPK6_9ENTR</name>
<gene>
    <name evidence="3" type="ORF">DKC00_00385</name>
    <name evidence="2" type="ORF">DKC11_00365</name>
</gene>
<protein>
    <submittedName>
        <fullName evidence="3">Uncharacterized protein</fullName>
    </submittedName>
</protein>
<geneLocation type="plasmid" evidence="4">
    <name>pkpc_cav2018-63</name>
</geneLocation>
<accession>A0AAI8IPK6</accession>
<keyword evidence="1" id="KW-0472">Membrane</keyword>
<dbReference type="EMBL" id="CP029429">
    <property type="protein sequence ID" value="AWL60386.1"/>
    <property type="molecule type" value="Genomic_DNA"/>
</dbReference>
<geneLocation type="plasmid" evidence="3">
    <name>pKPC_CAV2018-63</name>
</geneLocation>
<evidence type="ECO:0000313" key="4">
    <source>
        <dbReference type="Proteomes" id="UP000245649"/>
    </source>
</evidence>
<dbReference type="EMBL" id="CP029439">
    <property type="protein sequence ID" value="AWL54422.1"/>
    <property type="molecule type" value="Genomic_DNA"/>
</dbReference>
<keyword evidence="5" id="KW-1185">Reference proteome</keyword>
<reference evidence="4 5" key="1">
    <citation type="submission" date="2018-05" db="EMBL/GenBank/DDBJ databases">
        <title>Klebsiella quasipneumonaiae provides a window into carbapenemase gene transfer, plasmid rearrangements and nosocomial acquisition from the hospital environment.</title>
        <authorList>
            <person name="Mathers A.J."/>
            <person name="Vegesana K."/>
            <person name="Stoesser N."/>
            <person name="Crook D."/>
            <person name="Vaughan A."/>
            <person name="Barry K."/>
            <person name="Parikh H."/>
            <person name="Sebra R."/>
            <person name="Kotay S."/>
            <person name="Walker A.S."/>
            <person name="Sheppard A.E."/>
        </authorList>
    </citation>
    <scope>NUCLEOTIDE SEQUENCE [LARGE SCALE GENOMIC DNA]</scope>
    <source>
        <strain evidence="2 5">CAV1947</strain>
        <strain evidence="3 4">CAV2018</strain>
        <plasmid evidence="5">pkpc_cav1947-56</plasmid>
        <plasmid evidence="2">pKPC_CAV1947-56</plasmid>
        <plasmid evidence="4">pkpc_cav2018-63</plasmid>
        <plasmid evidence="3">pKPC_CAV2018-63</plasmid>
    </source>
</reference>
<organism evidence="3 4">
    <name type="scientific">Klebsiella quasipneumoniae</name>
    <dbReference type="NCBI Taxonomy" id="1463165"/>
    <lineage>
        <taxon>Bacteria</taxon>
        <taxon>Pseudomonadati</taxon>
        <taxon>Pseudomonadota</taxon>
        <taxon>Gammaproteobacteria</taxon>
        <taxon>Enterobacterales</taxon>
        <taxon>Enterobacteriaceae</taxon>
        <taxon>Klebsiella/Raoultella group</taxon>
        <taxon>Klebsiella</taxon>
        <taxon>Klebsiella pneumoniae complex</taxon>
    </lineage>
</organism>
<dbReference type="Proteomes" id="UP000245760">
    <property type="component" value="Plasmid pKPC_CAV1947-56"/>
</dbReference>
<keyword evidence="1" id="KW-0812">Transmembrane</keyword>
<geneLocation type="plasmid" evidence="5">
    <name>pkpc_cav1947-56</name>
</geneLocation>
<dbReference type="AlphaFoldDB" id="A0AAI8IPK6"/>
<evidence type="ECO:0000313" key="3">
    <source>
        <dbReference type="EMBL" id="AWL60386.1"/>
    </source>
</evidence>
<evidence type="ECO:0000256" key="1">
    <source>
        <dbReference type="SAM" id="Phobius"/>
    </source>
</evidence>